<organism evidence="2 3">
    <name type="scientific">Chryseobacterium scophthalmum</name>
    <dbReference type="NCBI Taxonomy" id="59733"/>
    <lineage>
        <taxon>Bacteria</taxon>
        <taxon>Pseudomonadati</taxon>
        <taxon>Bacteroidota</taxon>
        <taxon>Flavobacteriia</taxon>
        <taxon>Flavobacteriales</taxon>
        <taxon>Weeksellaceae</taxon>
        <taxon>Chryseobacterium group</taxon>
        <taxon>Chryseobacterium</taxon>
    </lineage>
</organism>
<keyword evidence="3" id="KW-1185">Reference proteome</keyword>
<accession>A0A1N6J894</accession>
<protein>
    <submittedName>
        <fullName evidence="2">Uncharacterized protein</fullName>
    </submittedName>
</protein>
<keyword evidence="1" id="KW-1133">Transmembrane helix</keyword>
<evidence type="ECO:0000313" key="2">
    <source>
        <dbReference type="EMBL" id="SIO40487.1"/>
    </source>
</evidence>
<keyword evidence="1" id="KW-0812">Transmembrane</keyword>
<dbReference type="AlphaFoldDB" id="A0A1N6J894"/>
<dbReference type="EMBL" id="FSRQ01000007">
    <property type="protein sequence ID" value="SIO40487.1"/>
    <property type="molecule type" value="Genomic_DNA"/>
</dbReference>
<gene>
    <name evidence="2" type="ORF">SAMN05421769_4214</name>
</gene>
<keyword evidence="1" id="KW-0472">Membrane</keyword>
<evidence type="ECO:0000256" key="1">
    <source>
        <dbReference type="SAM" id="Phobius"/>
    </source>
</evidence>
<dbReference type="OrthoDB" id="1273381at2"/>
<dbReference type="RefSeq" id="WP_074232356.1">
    <property type="nucleotide sequence ID" value="NZ_FSRQ01000007.1"/>
</dbReference>
<reference evidence="3" key="1">
    <citation type="submission" date="2016-12" db="EMBL/GenBank/DDBJ databases">
        <authorList>
            <person name="Varghese N."/>
            <person name="Submissions S."/>
        </authorList>
    </citation>
    <scope>NUCLEOTIDE SEQUENCE [LARGE SCALE GENOMIC DNA]</scope>
    <source>
        <strain evidence="3">DSM 16779</strain>
    </source>
</reference>
<evidence type="ECO:0000313" key="3">
    <source>
        <dbReference type="Proteomes" id="UP000184782"/>
    </source>
</evidence>
<sequence length="127" mass="14610">MKKTTIYSITVAFALILILSSFQISRGRHLYRNQWTIPSQKQLQIKNSSKENLNVVLYNTSKTEDLKYITDKNQTKVLPKNDSVVTKINFINELYIVNNSSQQNLFKIKIINNSGKIKATVKDKSSK</sequence>
<proteinExistence type="predicted"/>
<feature type="transmembrane region" description="Helical" evidence="1">
    <location>
        <begin position="6"/>
        <end position="24"/>
    </location>
</feature>
<dbReference type="Proteomes" id="UP000184782">
    <property type="component" value="Unassembled WGS sequence"/>
</dbReference>
<name>A0A1N6J894_9FLAO</name>